<accession>A0AAV5BNS2</accession>
<sequence>MRSLKPHQTKFLLNRSCDLYLQALSPWDTAKSDTLNRSRQKCVLVENGGTARVGGSDLAHLVRAYHKSLSLELLRDRGASPPSEAEKWRWEAMDVSRVRFDERRPEKVGGTRGRT</sequence>
<name>A0AAV5BNS2_ELECO</name>
<keyword evidence="2" id="KW-1185">Reference proteome</keyword>
<dbReference type="AlphaFoldDB" id="A0AAV5BNS2"/>
<organism evidence="1 2">
    <name type="scientific">Eleusine coracana subsp. coracana</name>
    <dbReference type="NCBI Taxonomy" id="191504"/>
    <lineage>
        <taxon>Eukaryota</taxon>
        <taxon>Viridiplantae</taxon>
        <taxon>Streptophyta</taxon>
        <taxon>Embryophyta</taxon>
        <taxon>Tracheophyta</taxon>
        <taxon>Spermatophyta</taxon>
        <taxon>Magnoliopsida</taxon>
        <taxon>Liliopsida</taxon>
        <taxon>Poales</taxon>
        <taxon>Poaceae</taxon>
        <taxon>PACMAD clade</taxon>
        <taxon>Chloridoideae</taxon>
        <taxon>Cynodonteae</taxon>
        <taxon>Eleusininae</taxon>
        <taxon>Eleusine</taxon>
    </lineage>
</organism>
<proteinExistence type="predicted"/>
<comment type="caution">
    <text evidence="1">The sequence shown here is derived from an EMBL/GenBank/DDBJ whole genome shotgun (WGS) entry which is preliminary data.</text>
</comment>
<reference evidence="1" key="1">
    <citation type="journal article" date="2018" name="DNA Res.">
        <title>Multiple hybrid de novo genome assembly of finger millet, an orphan allotetraploid crop.</title>
        <authorList>
            <person name="Hatakeyama M."/>
            <person name="Aluri S."/>
            <person name="Balachadran M.T."/>
            <person name="Sivarajan S.R."/>
            <person name="Patrignani A."/>
            <person name="Gruter S."/>
            <person name="Poveda L."/>
            <person name="Shimizu-Inatsugi R."/>
            <person name="Baeten J."/>
            <person name="Francoijs K.J."/>
            <person name="Nataraja K.N."/>
            <person name="Reddy Y.A.N."/>
            <person name="Phadnis S."/>
            <person name="Ravikumar R.L."/>
            <person name="Schlapbach R."/>
            <person name="Sreeman S.M."/>
            <person name="Shimizu K.K."/>
        </authorList>
    </citation>
    <scope>NUCLEOTIDE SEQUENCE</scope>
</reference>
<evidence type="ECO:0000313" key="2">
    <source>
        <dbReference type="Proteomes" id="UP001054889"/>
    </source>
</evidence>
<protein>
    <submittedName>
        <fullName evidence="1">Uncharacterized protein</fullName>
    </submittedName>
</protein>
<evidence type="ECO:0000313" key="1">
    <source>
        <dbReference type="EMBL" id="GJM88081.1"/>
    </source>
</evidence>
<gene>
    <name evidence="1" type="primary">ga04105</name>
    <name evidence="1" type="ORF">PR202_ga04105</name>
</gene>
<dbReference type="Proteomes" id="UP001054889">
    <property type="component" value="Unassembled WGS sequence"/>
</dbReference>
<dbReference type="EMBL" id="BQKI01000002">
    <property type="protein sequence ID" value="GJM88081.1"/>
    <property type="molecule type" value="Genomic_DNA"/>
</dbReference>
<reference evidence="1" key="2">
    <citation type="submission" date="2021-12" db="EMBL/GenBank/DDBJ databases">
        <title>Resequencing data analysis of finger millet.</title>
        <authorList>
            <person name="Hatakeyama M."/>
            <person name="Aluri S."/>
            <person name="Balachadran M.T."/>
            <person name="Sivarajan S.R."/>
            <person name="Poveda L."/>
            <person name="Shimizu-Inatsugi R."/>
            <person name="Schlapbach R."/>
            <person name="Sreeman S.M."/>
            <person name="Shimizu K.K."/>
        </authorList>
    </citation>
    <scope>NUCLEOTIDE SEQUENCE</scope>
</reference>